<evidence type="ECO:0000313" key="1">
    <source>
        <dbReference type="EMBL" id="MBB4092649.1"/>
    </source>
</evidence>
<accession>A0AB34YN70</accession>
<keyword evidence="2" id="KW-1185">Reference proteome</keyword>
<proteinExistence type="predicted"/>
<organism evidence="1 2">
    <name type="scientific">Brucella pecoris</name>
    <dbReference type="NCBI Taxonomy" id="867683"/>
    <lineage>
        <taxon>Bacteria</taxon>
        <taxon>Pseudomonadati</taxon>
        <taxon>Pseudomonadota</taxon>
        <taxon>Alphaproteobacteria</taxon>
        <taxon>Hyphomicrobiales</taxon>
        <taxon>Brucellaceae</taxon>
        <taxon>Brucella/Ochrobactrum group</taxon>
        <taxon>Brucella</taxon>
    </lineage>
</organism>
<name>A0AB34YN70_9HYPH</name>
<dbReference type="Proteomes" id="UP000553980">
    <property type="component" value="Unassembled WGS sequence"/>
</dbReference>
<sequence>MARSRKKPPMTAERVENALDILARIMAGAPKGEAVLMVPLWKRLESELEKLRDAEDVVAKAINRLQTRTQVSP</sequence>
<comment type="caution">
    <text evidence="1">The sequence shown here is derived from an EMBL/GenBank/DDBJ whole genome shotgun (WGS) entry which is preliminary data.</text>
</comment>
<protein>
    <submittedName>
        <fullName evidence="1">Uncharacterized protein</fullName>
    </submittedName>
</protein>
<reference evidence="1 2" key="1">
    <citation type="submission" date="2020-08" db="EMBL/GenBank/DDBJ databases">
        <title>Genomic Encyclopedia of Type Strains, Phase IV (KMG-IV): sequencing the most valuable type-strain genomes for metagenomic binning, comparative biology and taxonomic classification.</title>
        <authorList>
            <person name="Goeker M."/>
        </authorList>
    </citation>
    <scope>NUCLEOTIDE SEQUENCE [LARGE SCALE GENOMIC DNA]</scope>
    <source>
        <strain evidence="1 2">DSM 23868</strain>
    </source>
</reference>
<dbReference type="AlphaFoldDB" id="A0AB34YN70"/>
<dbReference type="EMBL" id="JACIEX010000002">
    <property type="protein sequence ID" value="MBB4092649.1"/>
    <property type="molecule type" value="Genomic_DNA"/>
</dbReference>
<gene>
    <name evidence="1" type="ORF">GGQ79_001134</name>
</gene>
<evidence type="ECO:0000313" key="2">
    <source>
        <dbReference type="Proteomes" id="UP000553980"/>
    </source>
</evidence>